<sequence>MGQVVDVKDIETVQITNAFETSKLMMNPALPEVAEFMNALPDDGLALTIVETPNDDKMVKKKEYWSNLQQKTIEELLITSEMVDTENIPQANKNLIRKTFQFCVCVEKENLYYSLETYKVGNVYSGDEIITFADSSLDQLTQVDNLSTIISANEVFLHIFII</sequence>
<accession>A0AAU9RXZ2</accession>
<dbReference type="EMBL" id="OU466859">
    <property type="protein sequence ID" value="CAH2052841.1"/>
    <property type="molecule type" value="Genomic_DNA"/>
</dbReference>
<protein>
    <submittedName>
        <fullName evidence="1">Uncharacterized protein</fullName>
    </submittedName>
</protein>
<evidence type="ECO:0000313" key="2">
    <source>
        <dbReference type="Proteomes" id="UP000836841"/>
    </source>
</evidence>
<reference evidence="1 2" key="1">
    <citation type="submission" date="2022-03" db="EMBL/GenBank/DDBJ databases">
        <authorList>
            <person name="Nunn A."/>
            <person name="Chopra R."/>
            <person name="Nunn A."/>
            <person name="Contreras Garrido A."/>
        </authorList>
    </citation>
    <scope>NUCLEOTIDE SEQUENCE [LARGE SCALE GENOMIC DNA]</scope>
</reference>
<name>A0AAU9RXZ2_THLAR</name>
<evidence type="ECO:0000313" key="1">
    <source>
        <dbReference type="EMBL" id="CAH2052841.1"/>
    </source>
</evidence>
<keyword evidence="2" id="KW-1185">Reference proteome</keyword>
<dbReference type="Proteomes" id="UP000836841">
    <property type="component" value="Chromosome 3"/>
</dbReference>
<dbReference type="AlphaFoldDB" id="A0AAU9RXZ2"/>
<proteinExistence type="predicted"/>
<feature type="non-terminal residue" evidence="1">
    <location>
        <position position="1"/>
    </location>
</feature>
<organism evidence="1 2">
    <name type="scientific">Thlaspi arvense</name>
    <name type="common">Field penny-cress</name>
    <dbReference type="NCBI Taxonomy" id="13288"/>
    <lineage>
        <taxon>Eukaryota</taxon>
        <taxon>Viridiplantae</taxon>
        <taxon>Streptophyta</taxon>
        <taxon>Embryophyta</taxon>
        <taxon>Tracheophyta</taxon>
        <taxon>Spermatophyta</taxon>
        <taxon>Magnoliopsida</taxon>
        <taxon>eudicotyledons</taxon>
        <taxon>Gunneridae</taxon>
        <taxon>Pentapetalae</taxon>
        <taxon>rosids</taxon>
        <taxon>malvids</taxon>
        <taxon>Brassicales</taxon>
        <taxon>Brassicaceae</taxon>
        <taxon>Thlaspideae</taxon>
        <taxon>Thlaspi</taxon>
    </lineage>
</organism>
<gene>
    <name evidence="1" type="ORF">TAV2_LOCUS10870</name>
</gene>